<dbReference type="EMBL" id="CR936257">
    <property type="protein sequence ID" value="CAI48464.1"/>
    <property type="molecule type" value="Genomic_DNA"/>
</dbReference>
<dbReference type="OrthoDB" id="147058at2157"/>
<evidence type="ECO:0000256" key="4">
    <source>
        <dbReference type="ARBA" id="ARBA00023136"/>
    </source>
</evidence>
<dbReference type="InterPro" id="IPR047817">
    <property type="entry name" value="ABC2_TM_bact-type"/>
</dbReference>
<feature type="transmembrane region" description="Helical" evidence="5">
    <location>
        <begin position="242"/>
        <end position="263"/>
    </location>
</feature>
<dbReference type="PANTHER" id="PTHR43332:SF2">
    <property type="entry name" value="INNER MEMBRANE TRANSPORT PERMEASE YADH"/>
    <property type="match status" value="1"/>
</dbReference>
<feature type="transmembrane region" description="Helical" evidence="5">
    <location>
        <begin position="121"/>
        <end position="149"/>
    </location>
</feature>
<proteinExistence type="predicted"/>
<name>A0A1U7EU38_NATPD</name>
<dbReference type="KEGG" id="nph:NP_0746A"/>
<evidence type="ECO:0000256" key="1">
    <source>
        <dbReference type="ARBA" id="ARBA00004141"/>
    </source>
</evidence>
<dbReference type="Proteomes" id="UP000002698">
    <property type="component" value="Chromosome"/>
</dbReference>
<dbReference type="GO" id="GO:0043190">
    <property type="term" value="C:ATP-binding cassette (ABC) transporter complex"/>
    <property type="evidence" value="ECO:0007669"/>
    <property type="project" value="InterPro"/>
</dbReference>
<dbReference type="eggNOG" id="arCOG01467">
    <property type="taxonomic scope" value="Archaea"/>
</dbReference>
<dbReference type="PANTHER" id="PTHR43332">
    <property type="entry name" value="INNER MEMBRANE TRANSPORT PERMEASE YADH-RELATED"/>
    <property type="match status" value="1"/>
</dbReference>
<feature type="transmembrane region" description="Helical" evidence="5">
    <location>
        <begin position="191"/>
        <end position="213"/>
    </location>
</feature>
<keyword evidence="8" id="KW-1185">Reference proteome</keyword>
<keyword evidence="2 5" id="KW-0812">Transmembrane</keyword>
<dbReference type="PIRSF" id="PIRSF006648">
    <property type="entry name" value="DrrB"/>
    <property type="match status" value="1"/>
</dbReference>
<dbReference type="PRINTS" id="PR00164">
    <property type="entry name" value="ABC2TRNSPORT"/>
</dbReference>
<evidence type="ECO:0000256" key="3">
    <source>
        <dbReference type="ARBA" id="ARBA00022989"/>
    </source>
</evidence>
<sequence>MSGDAATDADAGRAGPGGVFGVGFRSLLRREILRFVRRPRNTFAPPAITNVLYFAVFGVILGQRIDDIAGFDYIVFLLPGLVVLGAISNAFENASFSIFHGRWNEYIHETLTAPLSYSSMVLAYVFAAALRGIIVGLIIVAVGLVFTTVPVNEPLYLAAFMVVVPLLFASLGVIGGLVAEDFDDLTVMNQFILRPLVFFGAVFYSLEILPPLYRTLSLLNPMVYMVNGVRYGFLGYQEVDPLASLAVLSGLTAAVIVLDIYLFKRGYGLID</sequence>
<evidence type="ECO:0000259" key="6">
    <source>
        <dbReference type="PROSITE" id="PS51012"/>
    </source>
</evidence>
<dbReference type="GeneID" id="3702448"/>
<organism evidence="7 8">
    <name type="scientific">Natronomonas pharaonis (strain ATCC 35678 / DSM 2160 / CIP 103997 / JCM 8858 / NBRC 14720 / NCIMB 2260 / Gabara)</name>
    <name type="common">Halobacterium pharaonis</name>
    <dbReference type="NCBI Taxonomy" id="348780"/>
    <lineage>
        <taxon>Archaea</taxon>
        <taxon>Methanobacteriati</taxon>
        <taxon>Methanobacteriota</taxon>
        <taxon>Stenosarchaea group</taxon>
        <taxon>Halobacteria</taxon>
        <taxon>Halobacteriales</taxon>
        <taxon>Natronomonadaceae</taxon>
        <taxon>Natronomonas</taxon>
    </lineage>
</organism>
<evidence type="ECO:0000256" key="2">
    <source>
        <dbReference type="ARBA" id="ARBA00022692"/>
    </source>
</evidence>
<evidence type="ECO:0000313" key="7">
    <source>
        <dbReference type="EMBL" id="CAI48464.1"/>
    </source>
</evidence>
<accession>A0A1U7EU38</accession>
<dbReference type="HOGENOM" id="CLU_039483_3_0_2"/>
<keyword evidence="4 5" id="KW-0472">Membrane</keyword>
<dbReference type="STRING" id="348780.NP_0746A"/>
<keyword evidence="3 5" id="KW-1133">Transmembrane helix</keyword>
<evidence type="ECO:0000256" key="5">
    <source>
        <dbReference type="SAM" id="Phobius"/>
    </source>
</evidence>
<dbReference type="AlphaFoldDB" id="A0A1U7EU38"/>
<feature type="transmembrane region" description="Helical" evidence="5">
    <location>
        <begin position="73"/>
        <end position="91"/>
    </location>
</feature>
<dbReference type="Pfam" id="PF01061">
    <property type="entry name" value="ABC2_membrane"/>
    <property type="match status" value="1"/>
</dbReference>
<dbReference type="InterPro" id="IPR052522">
    <property type="entry name" value="ABC-2_transport_permease"/>
</dbReference>
<dbReference type="InterPro" id="IPR013525">
    <property type="entry name" value="ABC2_TM"/>
</dbReference>
<feature type="domain" description="ABC transmembrane type-2" evidence="6">
    <location>
        <begin position="37"/>
        <end position="266"/>
    </location>
</feature>
<feature type="transmembrane region" description="Helical" evidence="5">
    <location>
        <begin position="43"/>
        <end position="61"/>
    </location>
</feature>
<comment type="subcellular location">
    <subcellularLocation>
        <location evidence="1">Membrane</location>
        <topology evidence="1">Multi-pass membrane protein</topology>
    </subcellularLocation>
</comment>
<dbReference type="InterPro" id="IPR000412">
    <property type="entry name" value="ABC_2_transport"/>
</dbReference>
<feature type="transmembrane region" description="Helical" evidence="5">
    <location>
        <begin position="155"/>
        <end position="179"/>
    </location>
</feature>
<gene>
    <name evidence="7" type="primary">abc27p</name>
    <name evidence="7" type="ordered locus">NP_0746A</name>
</gene>
<evidence type="ECO:0000313" key="8">
    <source>
        <dbReference type="Proteomes" id="UP000002698"/>
    </source>
</evidence>
<dbReference type="PROSITE" id="PS51012">
    <property type="entry name" value="ABC_TM2"/>
    <property type="match status" value="1"/>
</dbReference>
<dbReference type="RefSeq" id="WP_011322100.1">
    <property type="nucleotide sequence ID" value="NC_007426.1"/>
</dbReference>
<protein>
    <submittedName>
        <fullName evidence="7">ABC-type transport system permease protein</fullName>
    </submittedName>
</protein>
<dbReference type="GO" id="GO:0140359">
    <property type="term" value="F:ABC-type transporter activity"/>
    <property type="evidence" value="ECO:0007669"/>
    <property type="project" value="InterPro"/>
</dbReference>
<reference evidence="7 8" key="1">
    <citation type="journal article" date="2005" name="Genome Res.">
        <title>Living with two extremes: conclusions from the genome sequence of Natronomonas pharaonis.</title>
        <authorList>
            <person name="Falb M."/>
            <person name="Pfeiffer F."/>
            <person name="Palm P."/>
            <person name="Rodewald K."/>
            <person name="Hickmann V."/>
            <person name="Tittor J."/>
            <person name="Oesterhelt D."/>
        </authorList>
    </citation>
    <scope>NUCLEOTIDE SEQUENCE [LARGE SCALE GENOMIC DNA]</scope>
    <source>
        <strain evidence="8">ATCC 35678 / DSM 2160 / CIP 103997 / JCM 8858 / NBRC 14720 / NCIMB 2260 / Gabara</strain>
    </source>
</reference>
<dbReference type="NCBIfam" id="NF011648">
    <property type="entry name" value="PRK15066.1"/>
    <property type="match status" value="1"/>
</dbReference>
<dbReference type="EnsemblBacteria" id="CAI48464">
    <property type="protein sequence ID" value="CAI48464"/>
    <property type="gene ID" value="NP_0746A"/>
</dbReference>